<feature type="transmembrane region" description="Helical" evidence="1">
    <location>
        <begin position="108"/>
        <end position="126"/>
    </location>
</feature>
<keyword evidence="1" id="KW-0472">Membrane</keyword>
<gene>
    <name evidence="2" type="ORF">Naga_100127g10</name>
</gene>
<dbReference type="EMBL" id="AZIL01000530">
    <property type="protein sequence ID" value="EWM26983.1"/>
    <property type="molecule type" value="Genomic_DNA"/>
</dbReference>
<feature type="transmembrane region" description="Helical" evidence="1">
    <location>
        <begin position="138"/>
        <end position="156"/>
    </location>
</feature>
<sequence length="176" mass="19307">MSFASLLRTILFNLGALAVAYVLLLSGIHKFTYKLWGIELSQDLYRSLNKSYLLATEQAYKHVDALLAAHPSLHARVPRFPASTVKTAVGVFELLLAFLWMTRHRWRTAARGSALCFACWVAIAWSEFLPDAAGVEDGVTFALFFVALSIGLLYIAPADGTEAVEAGRAGGAMKRR</sequence>
<dbReference type="AlphaFoldDB" id="W7TU15"/>
<name>W7TU15_9STRA</name>
<evidence type="ECO:0000256" key="1">
    <source>
        <dbReference type="SAM" id="Phobius"/>
    </source>
</evidence>
<dbReference type="Proteomes" id="UP000019335">
    <property type="component" value="Chromosome 7"/>
</dbReference>
<evidence type="ECO:0000313" key="3">
    <source>
        <dbReference type="Proteomes" id="UP000019335"/>
    </source>
</evidence>
<comment type="caution">
    <text evidence="2">The sequence shown here is derived from an EMBL/GenBank/DDBJ whole genome shotgun (WGS) entry which is preliminary data.</text>
</comment>
<organism evidence="2 3">
    <name type="scientific">Nannochloropsis gaditana</name>
    <dbReference type="NCBI Taxonomy" id="72520"/>
    <lineage>
        <taxon>Eukaryota</taxon>
        <taxon>Sar</taxon>
        <taxon>Stramenopiles</taxon>
        <taxon>Ochrophyta</taxon>
        <taxon>Eustigmatophyceae</taxon>
        <taxon>Eustigmatales</taxon>
        <taxon>Monodopsidaceae</taxon>
        <taxon>Nannochloropsis</taxon>
    </lineage>
</organism>
<keyword evidence="3" id="KW-1185">Reference proteome</keyword>
<proteinExistence type="predicted"/>
<keyword evidence="1" id="KW-1133">Transmembrane helix</keyword>
<protein>
    <submittedName>
        <fullName evidence="2">Uncharacterized protein</fullName>
    </submittedName>
</protein>
<keyword evidence="1" id="KW-0812">Transmembrane</keyword>
<reference evidence="2 3" key="1">
    <citation type="journal article" date="2014" name="Mol. Plant">
        <title>Chromosome Scale Genome Assembly and Transcriptome Profiling of Nannochloropsis gaditana in Nitrogen Depletion.</title>
        <authorList>
            <person name="Corteggiani Carpinelli E."/>
            <person name="Telatin A."/>
            <person name="Vitulo N."/>
            <person name="Forcato C."/>
            <person name="D'Angelo M."/>
            <person name="Schiavon R."/>
            <person name="Vezzi A."/>
            <person name="Giacometti G.M."/>
            <person name="Morosinotto T."/>
            <person name="Valle G."/>
        </authorList>
    </citation>
    <scope>NUCLEOTIDE SEQUENCE [LARGE SCALE GENOMIC DNA]</scope>
    <source>
        <strain evidence="2 3">B-31</strain>
    </source>
</reference>
<dbReference type="OrthoDB" id="10280987at2759"/>
<accession>W7TU15</accession>
<evidence type="ECO:0000313" key="2">
    <source>
        <dbReference type="EMBL" id="EWM26983.1"/>
    </source>
</evidence>
<feature type="transmembrane region" description="Helical" evidence="1">
    <location>
        <begin position="6"/>
        <end position="25"/>
    </location>
</feature>